<dbReference type="InterPro" id="IPR036388">
    <property type="entry name" value="WH-like_DNA-bd_sf"/>
</dbReference>
<dbReference type="PRINTS" id="PR00598">
    <property type="entry name" value="HTHMARR"/>
</dbReference>
<dbReference type="SMART" id="SM00347">
    <property type="entry name" value="HTH_MARR"/>
    <property type="match status" value="1"/>
</dbReference>
<dbReference type="InterPro" id="IPR000835">
    <property type="entry name" value="HTH_MarR-typ"/>
</dbReference>
<dbReference type="STRING" id="634436.SAMN05216361_0457"/>
<reference evidence="6" key="1">
    <citation type="submission" date="2016-11" db="EMBL/GenBank/DDBJ databases">
        <authorList>
            <person name="Varghese N."/>
            <person name="Submissions S."/>
        </authorList>
    </citation>
    <scope>NUCLEOTIDE SEQUENCE [LARGE SCALE GENOMIC DNA]</scope>
    <source>
        <strain evidence="6">CGMCC 1.8995</strain>
    </source>
</reference>
<dbReference type="PANTHER" id="PTHR35790:SF4">
    <property type="entry name" value="HTH-TYPE TRANSCRIPTIONAL REGULATOR PCHR"/>
    <property type="match status" value="1"/>
</dbReference>
<protein>
    <submittedName>
        <fullName evidence="5">DNA-binding transcriptional regulator, MarR family</fullName>
    </submittedName>
</protein>
<sequence length="155" mass="17175">MSEQNRNKNKQLDLERYVPALITYLANKLSSGASQHYRSEFGVGVVEWRVMALLAVEPAITANRVCKVIGLDKAAVSRAIKSLDSAALITLEKSDKDARQILINLSAVGREKHDAILDVALAREARLLDVLSVDEREQLIVMLQKLNEQIPKVNG</sequence>
<evidence type="ECO:0000256" key="3">
    <source>
        <dbReference type="ARBA" id="ARBA00023163"/>
    </source>
</evidence>
<keyword evidence="3" id="KW-0804">Transcription</keyword>
<evidence type="ECO:0000256" key="1">
    <source>
        <dbReference type="ARBA" id="ARBA00023015"/>
    </source>
</evidence>
<dbReference type="AlphaFoldDB" id="A0A1M5EMU3"/>
<organism evidence="5 6">
    <name type="scientific">Marisediminitalea aggregata</name>
    <dbReference type="NCBI Taxonomy" id="634436"/>
    <lineage>
        <taxon>Bacteria</taxon>
        <taxon>Pseudomonadati</taxon>
        <taxon>Pseudomonadota</taxon>
        <taxon>Gammaproteobacteria</taxon>
        <taxon>Alteromonadales</taxon>
        <taxon>Alteromonadaceae</taxon>
        <taxon>Marisediminitalea</taxon>
    </lineage>
</organism>
<dbReference type="GO" id="GO:0003700">
    <property type="term" value="F:DNA-binding transcription factor activity"/>
    <property type="evidence" value="ECO:0007669"/>
    <property type="project" value="InterPro"/>
</dbReference>
<dbReference type="OrthoDB" id="8906692at2"/>
<evidence type="ECO:0000259" key="4">
    <source>
        <dbReference type="PROSITE" id="PS50995"/>
    </source>
</evidence>
<gene>
    <name evidence="5" type="ORF">SAMN05216361_0457</name>
</gene>
<dbReference type="PANTHER" id="PTHR35790">
    <property type="entry name" value="HTH-TYPE TRANSCRIPTIONAL REGULATOR PCHR"/>
    <property type="match status" value="1"/>
</dbReference>
<dbReference type="EMBL" id="FQWD01000001">
    <property type="protein sequence ID" value="SHF80464.1"/>
    <property type="molecule type" value="Genomic_DNA"/>
</dbReference>
<dbReference type="GO" id="GO:0003677">
    <property type="term" value="F:DNA binding"/>
    <property type="evidence" value="ECO:0007669"/>
    <property type="project" value="UniProtKB-KW"/>
</dbReference>
<dbReference type="Gene3D" id="1.10.10.10">
    <property type="entry name" value="Winged helix-like DNA-binding domain superfamily/Winged helix DNA-binding domain"/>
    <property type="match status" value="1"/>
</dbReference>
<dbReference type="Proteomes" id="UP000184520">
    <property type="component" value="Unassembled WGS sequence"/>
</dbReference>
<keyword evidence="1" id="KW-0805">Transcription regulation</keyword>
<accession>A0A1M5EMU3</accession>
<evidence type="ECO:0000256" key="2">
    <source>
        <dbReference type="ARBA" id="ARBA00023125"/>
    </source>
</evidence>
<proteinExistence type="predicted"/>
<keyword evidence="2 5" id="KW-0238">DNA-binding</keyword>
<evidence type="ECO:0000313" key="5">
    <source>
        <dbReference type="EMBL" id="SHF80464.1"/>
    </source>
</evidence>
<feature type="domain" description="HTH marR-type" evidence="4">
    <location>
        <begin position="15"/>
        <end position="148"/>
    </location>
</feature>
<dbReference type="RefSeq" id="WP_073317177.1">
    <property type="nucleotide sequence ID" value="NZ_FQWD01000001.1"/>
</dbReference>
<dbReference type="Pfam" id="PF12802">
    <property type="entry name" value="MarR_2"/>
    <property type="match status" value="1"/>
</dbReference>
<dbReference type="InterPro" id="IPR052067">
    <property type="entry name" value="Metal_resp_HTH_trans_reg"/>
</dbReference>
<keyword evidence="6" id="KW-1185">Reference proteome</keyword>
<dbReference type="InterPro" id="IPR036390">
    <property type="entry name" value="WH_DNA-bd_sf"/>
</dbReference>
<dbReference type="PROSITE" id="PS50995">
    <property type="entry name" value="HTH_MARR_2"/>
    <property type="match status" value="1"/>
</dbReference>
<dbReference type="SUPFAM" id="SSF46785">
    <property type="entry name" value="Winged helix' DNA-binding domain"/>
    <property type="match status" value="1"/>
</dbReference>
<name>A0A1M5EMU3_9ALTE</name>
<evidence type="ECO:0000313" key="6">
    <source>
        <dbReference type="Proteomes" id="UP000184520"/>
    </source>
</evidence>